<sequence length="78" mass="8902">MNCYEIREQIYSYMDGELTLWRRRAVSIHLSECPPCTSGMEFKVVLRSSVAQRSAEVLPPELQDRILALIAAERSGTE</sequence>
<reference evidence="4" key="1">
    <citation type="submission" date="2020-05" db="EMBL/GenBank/DDBJ databases">
        <authorList>
            <person name="Chiriac C."/>
            <person name="Salcher M."/>
            <person name="Ghai R."/>
            <person name="Kavagutti S V."/>
        </authorList>
    </citation>
    <scope>NUCLEOTIDE SEQUENCE</scope>
</reference>
<evidence type="ECO:0000313" key="4">
    <source>
        <dbReference type="EMBL" id="CAB4865815.1"/>
    </source>
</evidence>
<dbReference type="EMBL" id="CAFAAH010000012">
    <property type="protein sequence ID" value="CAB4787959.1"/>
    <property type="molecule type" value="Genomic_DNA"/>
</dbReference>
<feature type="domain" description="Putative zinc-finger" evidence="1">
    <location>
        <begin position="3"/>
        <end position="36"/>
    </location>
</feature>
<evidence type="ECO:0000313" key="2">
    <source>
        <dbReference type="EMBL" id="CAB4781619.1"/>
    </source>
</evidence>
<dbReference type="EMBL" id="CAEZZU010000127">
    <property type="protein sequence ID" value="CAB4781619.1"/>
    <property type="molecule type" value="Genomic_DNA"/>
</dbReference>
<dbReference type="Pfam" id="PF13490">
    <property type="entry name" value="zf-HC2"/>
    <property type="match status" value="1"/>
</dbReference>
<dbReference type="AlphaFoldDB" id="A0A6J7DA50"/>
<gene>
    <name evidence="2" type="ORF">UFOPK2925_00894</name>
    <name evidence="3" type="ORF">UFOPK2996_00209</name>
    <name evidence="4" type="ORF">UFOPK3317_00646</name>
    <name evidence="5" type="ORF">UFOPK4071_00231</name>
</gene>
<dbReference type="InterPro" id="IPR027383">
    <property type="entry name" value="Znf_put"/>
</dbReference>
<dbReference type="EMBL" id="CAFBLK010000091">
    <property type="protein sequence ID" value="CAB4865815.1"/>
    <property type="molecule type" value="Genomic_DNA"/>
</dbReference>
<evidence type="ECO:0000259" key="1">
    <source>
        <dbReference type="Pfam" id="PF13490"/>
    </source>
</evidence>
<dbReference type="EMBL" id="CAFBPF010000014">
    <property type="protein sequence ID" value="CAB5002748.1"/>
    <property type="molecule type" value="Genomic_DNA"/>
</dbReference>
<evidence type="ECO:0000313" key="3">
    <source>
        <dbReference type="EMBL" id="CAB4787959.1"/>
    </source>
</evidence>
<protein>
    <submittedName>
        <fullName evidence="4">Unannotated protein</fullName>
    </submittedName>
</protein>
<proteinExistence type="predicted"/>
<name>A0A6J7DA50_9ZZZZ</name>
<organism evidence="4">
    <name type="scientific">freshwater metagenome</name>
    <dbReference type="NCBI Taxonomy" id="449393"/>
    <lineage>
        <taxon>unclassified sequences</taxon>
        <taxon>metagenomes</taxon>
        <taxon>ecological metagenomes</taxon>
    </lineage>
</organism>
<accession>A0A6J7DA50</accession>
<evidence type="ECO:0000313" key="5">
    <source>
        <dbReference type="EMBL" id="CAB5002748.1"/>
    </source>
</evidence>